<reference evidence="2 3" key="1">
    <citation type="submission" date="2023-11" db="EMBL/GenBank/DDBJ databases">
        <title>Lentzea sokolovensis, sp. nov., Lentzea kristufkii, sp. nov., and Lentzea miocenensis, sp. nov., rare actinobacteria from Sokolov Coal Basin, Miocene lacustrine sediment, Czech Republic.</title>
        <authorList>
            <person name="Lara A."/>
            <person name="Kotroba L."/>
            <person name="Nouioui I."/>
            <person name="Neumann-Schaal M."/>
            <person name="Mast Y."/>
            <person name="Chronakova A."/>
        </authorList>
    </citation>
    <scope>NUCLEOTIDE SEQUENCE [LARGE SCALE GENOMIC DNA]</scope>
    <source>
        <strain evidence="2 3">BCCO 10_0856</strain>
    </source>
</reference>
<dbReference type="EMBL" id="JAXAVW010000011">
    <property type="protein sequence ID" value="MDX8031484.1"/>
    <property type="molecule type" value="Genomic_DNA"/>
</dbReference>
<protein>
    <recommendedName>
        <fullName evidence="4">Secreted protein</fullName>
    </recommendedName>
</protein>
<comment type="caution">
    <text evidence="2">The sequence shown here is derived from an EMBL/GenBank/DDBJ whole genome shotgun (WGS) entry which is preliminary data.</text>
</comment>
<dbReference type="RefSeq" id="WP_319966545.1">
    <property type="nucleotide sequence ID" value="NZ_JAXAVW010000011.1"/>
</dbReference>
<evidence type="ECO:0008006" key="4">
    <source>
        <dbReference type="Google" id="ProtNLM"/>
    </source>
</evidence>
<evidence type="ECO:0000313" key="2">
    <source>
        <dbReference type="EMBL" id="MDX8031484.1"/>
    </source>
</evidence>
<organism evidence="2 3">
    <name type="scientific">Lentzea miocenica</name>
    <dbReference type="NCBI Taxonomy" id="3095431"/>
    <lineage>
        <taxon>Bacteria</taxon>
        <taxon>Bacillati</taxon>
        <taxon>Actinomycetota</taxon>
        <taxon>Actinomycetes</taxon>
        <taxon>Pseudonocardiales</taxon>
        <taxon>Pseudonocardiaceae</taxon>
        <taxon>Lentzea</taxon>
    </lineage>
</organism>
<keyword evidence="3" id="KW-1185">Reference proteome</keyword>
<sequence length="139" mass="15136">MQRRIGAAVLAAAAITMTFTGSAQAETNPSCPSGVTQIGATKYLKSGSTTIASVKQFKGCDKNWGYVYVWDSWRANHRTYRLYAGVQVRGAEFPSGYNSVENKQELWSYGTDTLDKCTKGYGSIVASSYSDGAETEERC</sequence>
<dbReference type="Proteomes" id="UP001285521">
    <property type="component" value="Unassembled WGS sequence"/>
</dbReference>
<evidence type="ECO:0000256" key="1">
    <source>
        <dbReference type="SAM" id="SignalP"/>
    </source>
</evidence>
<keyword evidence="1" id="KW-0732">Signal</keyword>
<gene>
    <name evidence="2" type="ORF">SK803_14760</name>
</gene>
<accession>A0ABU4T010</accession>
<evidence type="ECO:0000313" key="3">
    <source>
        <dbReference type="Proteomes" id="UP001285521"/>
    </source>
</evidence>
<feature type="chain" id="PRO_5046079610" description="Secreted protein" evidence="1">
    <location>
        <begin position="26"/>
        <end position="139"/>
    </location>
</feature>
<feature type="signal peptide" evidence="1">
    <location>
        <begin position="1"/>
        <end position="25"/>
    </location>
</feature>
<name>A0ABU4T010_9PSEU</name>
<proteinExistence type="predicted"/>